<dbReference type="Proteomes" id="UP000008311">
    <property type="component" value="Unassembled WGS sequence"/>
</dbReference>
<reference evidence="4" key="1">
    <citation type="journal article" date="2010" name="Nat. Biotechnol.">
        <title>Draft genome sequence of the oilseed species Ricinus communis.</title>
        <authorList>
            <person name="Chan A.P."/>
            <person name="Crabtree J."/>
            <person name="Zhao Q."/>
            <person name="Lorenzi H."/>
            <person name="Orvis J."/>
            <person name="Puiu D."/>
            <person name="Melake-Berhan A."/>
            <person name="Jones K.M."/>
            <person name="Redman J."/>
            <person name="Chen G."/>
            <person name="Cahoon E.B."/>
            <person name="Gedil M."/>
            <person name="Stanke M."/>
            <person name="Haas B.J."/>
            <person name="Wortman J.R."/>
            <person name="Fraser-Liggett C.M."/>
            <person name="Ravel J."/>
            <person name="Rabinowicz P.D."/>
        </authorList>
    </citation>
    <scope>NUCLEOTIDE SEQUENCE [LARGE SCALE GENOMIC DNA]</scope>
    <source>
        <strain evidence="4">cv. Hale</strain>
    </source>
</reference>
<feature type="repeat" description="PPR" evidence="2">
    <location>
        <begin position="282"/>
        <end position="316"/>
    </location>
</feature>
<evidence type="ECO:0000256" key="2">
    <source>
        <dbReference type="PROSITE-ProRule" id="PRU00708"/>
    </source>
</evidence>
<evidence type="ECO:0000256" key="1">
    <source>
        <dbReference type="ARBA" id="ARBA00022737"/>
    </source>
</evidence>
<dbReference type="PANTHER" id="PTHR47926">
    <property type="entry name" value="PENTATRICOPEPTIDE REPEAT-CONTAINING PROTEIN"/>
    <property type="match status" value="1"/>
</dbReference>
<dbReference type="PROSITE" id="PS51375">
    <property type="entry name" value="PPR"/>
    <property type="match status" value="5"/>
</dbReference>
<feature type="repeat" description="PPR" evidence="2">
    <location>
        <begin position="46"/>
        <end position="80"/>
    </location>
</feature>
<evidence type="ECO:0000313" key="3">
    <source>
        <dbReference type="EMBL" id="EEF39012.1"/>
    </source>
</evidence>
<dbReference type="EMBL" id="EQ973914">
    <property type="protein sequence ID" value="EEF39012.1"/>
    <property type="molecule type" value="Genomic_DNA"/>
</dbReference>
<dbReference type="SUPFAM" id="SSF48452">
    <property type="entry name" value="TPR-like"/>
    <property type="match status" value="1"/>
</dbReference>
<dbReference type="Gene3D" id="1.25.40.10">
    <property type="entry name" value="Tetratricopeptide repeat domain"/>
    <property type="match status" value="3"/>
</dbReference>
<dbReference type="NCBIfam" id="TIGR00756">
    <property type="entry name" value="PPR"/>
    <property type="match status" value="4"/>
</dbReference>
<sequence length="353" mass="39740">MNQLKQIHAYTLRNGIDYNKTLTERLIQIPNVPYAHKLIDLIPSPNVFLYNKLIQAYSFQNQLHQCFSIYSQMRSRNCTGNQHTFTFLFAACASFFSPLHAQMLHTHFKKSGFESDVIALTALVDMYCKLGMVAFAHRVFDEIPVRDIPTWNALIAGYSRCGDMEGALKIFKLMPDRNVVSWTAMISGYSQNGRYAKALELFLKMEKENGLRPNEVTIASILPACANLGALEVGDRIETYARENGLLRNLYVSNALLEMYARCGKIDMARKVFDKIIGKRRNLCSWNSMIMGLAIHGRSHDALHLYNRMLIEGIAPDDVTFVGILLACTHGGMLNSSALFALMINAINTVPLA</sequence>
<dbReference type="eggNOG" id="KOG4197">
    <property type="taxonomic scope" value="Eukaryota"/>
</dbReference>
<feature type="repeat" description="PPR" evidence="2">
    <location>
        <begin position="182"/>
        <end position="213"/>
    </location>
</feature>
<dbReference type="Pfam" id="PF13041">
    <property type="entry name" value="PPR_2"/>
    <property type="match status" value="3"/>
</dbReference>
<dbReference type="AlphaFoldDB" id="B9SBC7"/>
<dbReference type="FunCoup" id="B9SBC7">
    <property type="interactions" value="664"/>
</dbReference>
<dbReference type="STRING" id="3988.B9SBC7"/>
<organism evidence="3 4">
    <name type="scientific">Ricinus communis</name>
    <name type="common">Castor bean</name>
    <dbReference type="NCBI Taxonomy" id="3988"/>
    <lineage>
        <taxon>Eukaryota</taxon>
        <taxon>Viridiplantae</taxon>
        <taxon>Streptophyta</taxon>
        <taxon>Embryophyta</taxon>
        <taxon>Tracheophyta</taxon>
        <taxon>Spermatophyta</taxon>
        <taxon>Magnoliopsida</taxon>
        <taxon>eudicotyledons</taxon>
        <taxon>Gunneridae</taxon>
        <taxon>Pentapetalae</taxon>
        <taxon>rosids</taxon>
        <taxon>fabids</taxon>
        <taxon>Malpighiales</taxon>
        <taxon>Euphorbiaceae</taxon>
        <taxon>Acalyphoideae</taxon>
        <taxon>Acalypheae</taxon>
        <taxon>Ricinus</taxon>
    </lineage>
</organism>
<dbReference type="GO" id="GO:0003723">
    <property type="term" value="F:RNA binding"/>
    <property type="evidence" value="ECO:0007669"/>
    <property type="project" value="InterPro"/>
</dbReference>
<dbReference type="InterPro" id="IPR011990">
    <property type="entry name" value="TPR-like_helical_dom_sf"/>
</dbReference>
<dbReference type="FunFam" id="1.25.40.10:FF:000031">
    <property type="entry name" value="Pentatricopeptide repeat-containing protein mitochondrial"/>
    <property type="match status" value="1"/>
</dbReference>
<dbReference type="FunFam" id="1.25.40.10:FF:000393">
    <property type="entry name" value="Pentatricopeptide repeat-containing protein At1g20230"/>
    <property type="match status" value="1"/>
</dbReference>
<keyword evidence="1" id="KW-0677">Repeat</keyword>
<dbReference type="PANTHER" id="PTHR47926:SF540">
    <property type="entry name" value="PENTATRICOPEPTIDE REPEAT-CONTAINING PROTEIN"/>
    <property type="match status" value="1"/>
</dbReference>
<dbReference type="InterPro" id="IPR002885">
    <property type="entry name" value="PPR_rpt"/>
</dbReference>
<dbReference type="InterPro" id="IPR046960">
    <property type="entry name" value="PPR_At4g14850-like_plant"/>
</dbReference>
<protein>
    <submittedName>
        <fullName evidence="3">Pentatricopeptide repeat-containing protein, putative</fullName>
    </submittedName>
</protein>
<feature type="repeat" description="PPR" evidence="2">
    <location>
        <begin position="249"/>
        <end position="279"/>
    </location>
</feature>
<keyword evidence="4" id="KW-1185">Reference proteome</keyword>
<dbReference type="GO" id="GO:0009451">
    <property type="term" value="P:RNA modification"/>
    <property type="evidence" value="ECO:0000318"/>
    <property type="project" value="GO_Central"/>
</dbReference>
<name>B9SBC7_RICCO</name>
<gene>
    <name evidence="3" type="ORF">RCOM_0715750</name>
</gene>
<proteinExistence type="predicted"/>
<dbReference type="Pfam" id="PF01535">
    <property type="entry name" value="PPR"/>
    <property type="match status" value="2"/>
</dbReference>
<evidence type="ECO:0000313" key="4">
    <source>
        <dbReference type="Proteomes" id="UP000008311"/>
    </source>
</evidence>
<accession>B9SBC7</accession>
<dbReference type="InParanoid" id="B9SBC7"/>
<feature type="repeat" description="PPR" evidence="2">
    <location>
        <begin position="147"/>
        <end position="181"/>
    </location>
</feature>